<proteinExistence type="predicted"/>
<accession>A0A699YTH3</accession>
<gene>
    <name evidence="1" type="ORF">HaLaN_09417</name>
</gene>
<organism evidence="1 2">
    <name type="scientific">Haematococcus lacustris</name>
    <name type="common">Green alga</name>
    <name type="synonym">Haematococcus pluvialis</name>
    <dbReference type="NCBI Taxonomy" id="44745"/>
    <lineage>
        <taxon>Eukaryota</taxon>
        <taxon>Viridiplantae</taxon>
        <taxon>Chlorophyta</taxon>
        <taxon>core chlorophytes</taxon>
        <taxon>Chlorophyceae</taxon>
        <taxon>CS clade</taxon>
        <taxon>Chlamydomonadales</taxon>
        <taxon>Haematococcaceae</taxon>
        <taxon>Haematococcus</taxon>
    </lineage>
</organism>
<name>A0A699YTH3_HAELA</name>
<evidence type="ECO:0000313" key="2">
    <source>
        <dbReference type="Proteomes" id="UP000485058"/>
    </source>
</evidence>
<dbReference type="EMBL" id="BLLF01000621">
    <property type="protein sequence ID" value="GFH13517.1"/>
    <property type="molecule type" value="Genomic_DNA"/>
</dbReference>
<reference evidence="1 2" key="1">
    <citation type="submission" date="2020-02" db="EMBL/GenBank/DDBJ databases">
        <title>Draft genome sequence of Haematococcus lacustris strain NIES-144.</title>
        <authorList>
            <person name="Morimoto D."/>
            <person name="Nakagawa S."/>
            <person name="Yoshida T."/>
            <person name="Sawayama S."/>
        </authorList>
    </citation>
    <scope>NUCLEOTIDE SEQUENCE [LARGE SCALE GENOMIC DNA]</scope>
    <source>
        <strain evidence="1 2">NIES-144</strain>
    </source>
</reference>
<dbReference type="AlphaFoldDB" id="A0A699YTH3"/>
<evidence type="ECO:0000313" key="1">
    <source>
        <dbReference type="EMBL" id="GFH13517.1"/>
    </source>
</evidence>
<comment type="caution">
    <text evidence="1">The sequence shown here is derived from an EMBL/GenBank/DDBJ whole genome shotgun (WGS) entry which is preliminary data.</text>
</comment>
<sequence length="521" mass="55913">MQHVFEVEALRAITSAYLNKKARNFAQLKAEYHKQVPNGSRVGGLTALDRRVLQLILDAERAGGPSAAARLKVLLAVDSLHTAWVAEQVAARQHYGLAAAQIVIVAMARLPGLLWDEITKAFKVAYSPQTRYHSPGAGYALLALAWPAHAFTVTTMGEREYLQGSVLKMLEEQGYEYLHSTLMCDWECLAAGGALMEASFCAPALYAMDNHGANMAMQVVRAAGDTLARSHNSVVASAPVGPALCSVNVALTDLQTGSTHSVIARQLKEGAVTSCTSRYLYKLASLSRMLTGPAAFKPKVHASRNAYKLARHLMAQDRTQLTLVHVVGPAASLASGEALLASFTDVLTNDQTRRRVVQQSERLMESLLSEVALLDPLLVILGSEALSSPGASSSASVGLQLAKSLFDCSLVIVKNNSCDRLLLCRPHGLDKGSLKEGLATTRMMAAFEAEALAGRVPRHAVARVPLANGLLEGLPPVVLQHKCDLLALVGPSAKVTPPHILDLLRTCPCNIMVWRPRSDSL</sequence>
<keyword evidence="2" id="KW-1185">Reference proteome</keyword>
<protein>
    <submittedName>
        <fullName evidence="1">Uncharacterized protein</fullName>
    </submittedName>
</protein>
<dbReference type="Proteomes" id="UP000485058">
    <property type="component" value="Unassembled WGS sequence"/>
</dbReference>